<evidence type="ECO:0000256" key="2">
    <source>
        <dbReference type="SAM" id="MobiDB-lite"/>
    </source>
</evidence>
<evidence type="ECO:0000313" key="4">
    <source>
        <dbReference type="Proteomes" id="UP000284706"/>
    </source>
</evidence>
<comment type="caution">
    <text evidence="3">The sequence shown here is derived from an EMBL/GenBank/DDBJ whole genome shotgun (WGS) entry which is preliminary data.</text>
</comment>
<feature type="coiled-coil region" evidence="1">
    <location>
        <begin position="219"/>
        <end position="261"/>
    </location>
</feature>
<feature type="region of interest" description="Disordered" evidence="2">
    <location>
        <begin position="107"/>
        <end position="154"/>
    </location>
</feature>
<feature type="compositionally biased region" description="Polar residues" evidence="2">
    <location>
        <begin position="14"/>
        <end position="29"/>
    </location>
</feature>
<organism evidence="3 4">
    <name type="scientific">Gymnopilus dilepis</name>
    <dbReference type="NCBI Taxonomy" id="231916"/>
    <lineage>
        <taxon>Eukaryota</taxon>
        <taxon>Fungi</taxon>
        <taxon>Dikarya</taxon>
        <taxon>Basidiomycota</taxon>
        <taxon>Agaricomycotina</taxon>
        <taxon>Agaricomycetes</taxon>
        <taxon>Agaricomycetidae</taxon>
        <taxon>Agaricales</taxon>
        <taxon>Agaricineae</taxon>
        <taxon>Hymenogastraceae</taxon>
        <taxon>Gymnopilus</taxon>
    </lineage>
</organism>
<accession>A0A409Y6M4</accession>
<dbReference type="InParanoid" id="A0A409Y6M4"/>
<sequence>MQSSPYFLWPPPQRGTSPQAIQQDYTSSSDIEDDQHVERLINPYKAPENSSYFGLFSSEGSEMLQSSPTPGQQVNGSITQAPSLVANIPTISLNSIPFSRPIIEVSRESSPVLVPPQPERAASPRGNKRSSPQPSADRGSRHGISQGGFASEGSSAAKVRLVGIPDLQQGSLIERLSQQELKEQPQANMTAEFLQNFKNDMASVKASTEAVKQLVEKADKKAEQRLLTLKAEIEEQTSKRIHDAEKRLEEMVKRMKNIEQASRPRQIEDNVAQETMTDDMVVENEQPQHSQAVEKGKQRAMDNGSSSTSTTQQVTAPLRFPEPPPSTFKRPKSKGKEKSDTIPRLHKTFLRDSDCAENDSNSSTSDDGDDLPRHMPKLNISDLNGEDVMKLLLTSIGIDVASIRPINRNGRRRAHPDFKEPAKKTPKAKGKQSLMNWLRQQLHTLLDIEKSRDILKSASEIYSANTPVQRQMEQWEKTMEGVGPQLKPMKINWKSFDGPWNTRLCELFVQHCASEGFGEGNPSDEAQDFIACYFWERLARLRTIVKKNKPKDNETFEQTSVRIEEQHLQLLGVARRNSRRNQKHSDRIDICLENLPENTASIATEEQREWKTRYDVVMALGPEGVSSDETDENDADNYWVRTLPWRSQRATRVMIDIDDAKNTTNAYGNIRAGNRPRNRQRRRNATASVRKVPTGKPENIYDPDWFAGLNSGKKRALKVKTSIEYGQ</sequence>
<dbReference type="EMBL" id="NHYE01001099">
    <property type="protein sequence ID" value="PPQ98697.1"/>
    <property type="molecule type" value="Genomic_DNA"/>
</dbReference>
<feature type="region of interest" description="Disordered" evidence="2">
    <location>
        <begin position="1"/>
        <end position="30"/>
    </location>
</feature>
<evidence type="ECO:0000256" key="1">
    <source>
        <dbReference type="SAM" id="Coils"/>
    </source>
</evidence>
<feature type="compositionally biased region" description="Basic residues" evidence="2">
    <location>
        <begin position="674"/>
        <end position="684"/>
    </location>
</feature>
<evidence type="ECO:0000313" key="3">
    <source>
        <dbReference type="EMBL" id="PPQ98697.1"/>
    </source>
</evidence>
<feature type="compositionally biased region" description="Low complexity" evidence="2">
    <location>
        <begin position="305"/>
        <end position="315"/>
    </location>
</feature>
<keyword evidence="4" id="KW-1185">Reference proteome</keyword>
<reference evidence="3 4" key="1">
    <citation type="journal article" date="2018" name="Evol. Lett.">
        <title>Horizontal gene cluster transfer increased hallucinogenic mushroom diversity.</title>
        <authorList>
            <person name="Reynolds H.T."/>
            <person name="Vijayakumar V."/>
            <person name="Gluck-Thaler E."/>
            <person name="Korotkin H.B."/>
            <person name="Matheny P.B."/>
            <person name="Slot J.C."/>
        </authorList>
    </citation>
    <scope>NUCLEOTIDE SEQUENCE [LARGE SCALE GENOMIC DNA]</scope>
    <source>
        <strain evidence="3 4">SRW20</strain>
    </source>
</reference>
<feature type="region of interest" description="Disordered" evidence="2">
    <location>
        <begin position="410"/>
        <end position="430"/>
    </location>
</feature>
<feature type="compositionally biased region" description="Basic and acidic residues" evidence="2">
    <location>
        <begin position="334"/>
        <end position="354"/>
    </location>
</feature>
<proteinExistence type="predicted"/>
<dbReference type="STRING" id="231916.A0A409Y6M4"/>
<dbReference type="Proteomes" id="UP000284706">
    <property type="component" value="Unassembled WGS sequence"/>
</dbReference>
<keyword evidence="1" id="KW-0175">Coiled coil</keyword>
<name>A0A409Y6M4_9AGAR</name>
<feature type="region of interest" description="Disordered" evidence="2">
    <location>
        <begin position="671"/>
        <end position="704"/>
    </location>
</feature>
<gene>
    <name evidence="3" type="ORF">CVT26_010028</name>
</gene>
<protein>
    <submittedName>
        <fullName evidence="3">Uncharacterized protein</fullName>
    </submittedName>
</protein>
<dbReference type="OrthoDB" id="3224221at2759"/>
<dbReference type="AlphaFoldDB" id="A0A409Y6M4"/>
<feature type="region of interest" description="Disordered" evidence="2">
    <location>
        <begin position="283"/>
        <end position="378"/>
    </location>
</feature>